<evidence type="ECO:0000256" key="5">
    <source>
        <dbReference type="ARBA" id="ARBA00022679"/>
    </source>
</evidence>
<evidence type="ECO:0000256" key="11">
    <source>
        <dbReference type="ARBA" id="ARBA00023242"/>
    </source>
</evidence>
<keyword evidence="18" id="KW-1185">Reference proteome</keyword>
<feature type="region of interest" description="Disordered" evidence="15">
    <location>
        <begin position="141"/>
        <end position="163"/>
    </location>
</feature>
<evidence type="ECO:0000256" key="10">
    <source>
        <dbReference type="ARBA" id="ARBA00023163"/>
    </source>
</evidence>
<evidence type="ECO:0000256" key="6">
    <source>
        <dbReference type="ARBA" id="ARBA00022695"/>
    </source>
</evidence>
<name>A0AAQ3R449_9PEZI</name>
<evidence type="ECO:0000256" key="1">
    <source>
        <dbReference type="ARBA" id="ARBA00004123"/>
    </source>
</evidence>
<dbReference type="SUPFAM" id="SSF64484">
    <property type="entry name" value="beta and beta-prime subunits of DNA dependent RNA-polymerase"/>
    <property type="match status" value="1"/>
</dbReference>
<feature type="region of interest" description="Disordered" evidence="15">
    <location>
        <begin position="1358"/>
        <end position="1500"/>
    </location>
</feature>
<feature type="region of interest" description="Disordered" evidence="15">
    <location>
        <begin position="268"/>
        <end position="332"/>
    </location>
</feature>
<evidence type="ECO:0000256" key="2">
    <source>
        <dbReference type="ARBA" id="ARBA00006460"/>
    </source>
</evidence>
<dbReference type="InterPro" id="IPR042102">
    <property type="entry name" value="RNA_pol_Rpb1_3_sf"/>
</dbReference>
<dbReference type="CDD" id="cd02735">
    <property type="entry name" value="RNAP_I_Rpa1_C"/>
    <property type="match status" value="1"/>
</dbReference>
<reference evidence="17 18" key="1">
    <citation type="submission" date="2023-11" db="EMBL/GenBank/DDBJ databases">
        <title>An acidophilic fungus is an integral part of prey digestion in a carnivorous sundew plant.</title>
        <authorList>
            <person name="Tsai I.J."/>
        </authorList>
    </citation>
    <scope>NUCLEOTIDE SEQUENCE [LARGE SCALE GENOMIC DNA]</scope>
    <source>
        <strain evidence="17">169a</strain>
    </source>
</reference>
<dbReference type="FunFam" id="1.10.274.100:FF:000006">
    <property type="entry name" value="DNA-directed RNA polymerase subunit"/>
    <property type="match status" value="1"/>
</dbReference>
<accession>A0AAQ3R449</accession>
<comment type="subcellular location">
    <subcellularLocation>
        <location evidence="1">Nucleus</location>
    </subcellularLocation>
</comment>
<evidence type="ECO:0000256" key="7">
    <source>
        <dbReference type="ARBA" id="ARBA00022723"/>
    </source>
</evidence>
<evidence type="ECO:0000313" key="17">
    <source>
        <dbReference type="EMBL" id="WPH00471.1"/>
    </source>
</evidence>
<dbReference type="Gene3D" id="4.10.860.120">
    <property type="entry name" value="RNA polymerase II, clamp domain"/>
    <property type="match status" value="1"/>
</dbReference>
<dbReference type="Proteomes" id="UP001303373">
    <property type="component" value="Chromosome 4"/>
</dbReference>
<evidence type="ECO:0000256" key="13">
    <source>
        <dbReference type="ARBA" id="ARBA00053996"/>
    </source>
</evidence>
<dbReference type="InterPro" id="IPR007066">
    <property type="entry name" value="RNA_pol_Rpb1_3"/>
</dbReference>
<dbReference type="Gene3D" id="1.10.132.30">
    <property type="match status" value="1"/>
</dbReference>
<evidence type="ECO:0000256" key="4">
    <source>
        <dbReference type="ARBA" id="ARBA00022478"/>
    </source>
</evidence>
<dbReference type="Pfam" id="PF04998">
    <property type="entry name" value="RNA_pol_Rpb1_5"/>
    <property type="match status" value="1"/>
</dbReference>
<protein>
    <recommendedName>
        <fullName evidence="14">DNA-directed RNA polymerase subunit</fullName>
        <ecNumber evidence="14">2.7.7.6</ecNumber>
    </recommendedName>
</protein>
<comment type="function">
    <text evidence="13">DNA-dependent RNA polymerase catalyzes the transcription of DNA into RNA using the four ribonucleoside triphosphates as substrates. Largest and catalytic core component of RNA polymerase I which synthesizes ribosomal RNA precursors. Forms the polymerase active center together with the second largest subunit. A single stranded DNA template strand of the promoter is positioned within the central active site cleft of Pol I. A bridging helix emanates from RPA1 and crosses the cleft near the catalytic site and is thought to promote translocation of Pol I by acting as a ratchet that moves the RNA-DNA hybrid through the active site by switching from straight to bent conformations at each step of nucleotide addition.</text>
</comment>
<dbReference type="GO" id="GO:0003899">
    <property type="term" value="F:DNA-directed RNA polymerase activity"/>
    <property type="evidence" value="ECO:0007669"/>
    <property type="project" value="UniProtKB-EC"/>
</dbReference>
<comment type="similarity">
    <text evidence="2 14">Belongs to the RNA polymerase beta' chain family.</text>
</comment>
<dbReference type="Pfam" id="PF00623">
    <property type="entry name" value="RNA_pol_Rpb1_2"/>
    <property type="match status" value="1"/>
</dbReference>
<proteinExistence type="inferred from homology"/>
<feature type="domain" description="RNA polymerase N-terminal" evidence="16">
    <location>
        <begin position="375"/>
        <end position="704"/>
    </location>
</feature>
<evidence type="ECO:0000259" key="16">
    <source>
        <dbReference type="SMART" id="SM00663"/>
    </source>
</evidence>
<dbReference type="InterPro" id="IPR015699">
    <property type="entry name" value="DNA-dir_RNA_pol1_lsu_N"/>
</dbReference>
<feature type="compositionally biased region" description="Acidic residues" evidence="15">
    <location>
        <begin position="287"/>
        <end position="306"/>
    </location>
</feature>
<dbReference type="Gene3D" id="1.10.150.390">
    <property type="match status" value="1"/>
</dbReference>
<dbReference type="PANTHER" id="PTHR19376">
    <property type="entry name" value="DNA-DIRECTED RNA POLYMERASE"/>
    <property type="match status" value="1"/>
</dbReference>
<dbReference type="InterPro" id="IPR045867">
    <property type="entry name" value="DNA-dir_RpoC_beta_prime"/>
</dbReference>
<evidence type="ECO:0000256" key="12">
    <source>
        <dbReference type="ARBA" id="ARBA00048552"/>
    </source>
</evidence>
<gene>
    <name evidence="17" type="ORF">R9X50_00330000</name>
</gene>
<dbReference type="InterPro" id="IPR007083">
    <property type="entry name" value="RNA_pol_Rpb1_4"/>
</dbReference>
<dbReference type="FunFam" id="2.40.40.20:FF:000019">
    <property type="entry name" value="DNA-directed RNA polymerase II subunit RPB1"/>
    <property type="match status" value="1"/>
</dbReference>
<dbReference type="InterPro" id="IPR007081">
    <property type="entry name" value="RNA_pol_Rpb1_5"/>
</dbReference>
<dbReference type="Gene3D" id="3.30.70.2850">
    <property type="match status" value="1"/>
</dbReference>
<dbReference type="InterPro" id="IPR047107">
    <property type="entry name" value="DNA-dir_RNA_pol1_lsu_C"/>
</dbReference>
<dbReference type="GO" id="GO:0005736">
    <property type="term" value="C:RNA polymerase I complex"/>
    <property type="evidence" value="ECO:0007669"/>
    <property type="project" value="TreeGrafter"/>
</dbReference>
<evidence type="ECO:0000313" key="18">
    <source>
        <dbReference type="Proteomes" id="UP001303373"/>
    </source>
</evidence>
<dbReference type="InterPro" id="IPR044893">
    <property type="entry name" value="RNA_pol_Rpb1_clamp_domain"/>
</dbReference>
<keyword evidence="9" id="KW-0460">Magnesium</keyword>
<dbReference type="PANTHER" id="PTHR19376:SF11">
    <property type="entry name" value="DNA-DIRECTED RNA POLYMERASE I SUBUNIT RPA1"/>
    <property type="match status" value="1"/>
</dbReference>
<dbReference type="SMART" id="SM00663">
    <property type="entry name" value="RPOLA_N"/>
    <property type="match status" value="1"/>
</dbReference>
<keyword evidence="5 14" id="KW-0808">Transferase</keyword>
<keyword evidence="7" id="KW-0479">Metal-binding</keyword>
<comment type="subunit">
    <text evidence="3">Component of the RNA polymerase I (Pol I) complex consisting of at least 13 subunits.</text>
</comment>
<dbReference type="InterPro" id="IPR038120">
    <property type="entry name" value="Rpb1_funnel_sf"/>
</dbReference>
<dbReference type="GO" id="GO:0046872">
    <property type="term" value="F:metal ion binding"/>
    <property type="evidence" value="ECO:0007669"/>
    <property type="project" value="UniProtKB-KW"/>
</dbReference>
<keyword evidence="10 14" id="KW-0804">Transcription</keyword>
<evidence type="ECO:0000256" key="8">
    <source>
        <dbReference type="ARBA" id="ARBA00022833"/>
    </source>
</evidence>
<dbReference type="CDD" id="cd01435">
    <property type="entry name" value="RNAP_I_RPA1_N"/>
    <property type="match status" value="1"/>
</dbReference>
<evidence type="ECO:0000256" key="14">
    <source>
        <dbReference type="RuleBase" id="RU004279"/>
    </source>
</evidence>
<evidence type="ECO:0000256" key="15">
    <source>
        <dbReference type="SAM" id="MobiDB-lite"/>
    </source>
</evidence>
<dbReference type="InterPro" id="IPR007080">
    <property type="entry name" value="RNA_pol_Rpb1_1"/>
</dbReference>
<dbReference type="EMBL" id="CP138583">
    <property type="protein sequence ID" value="WPH00471.1"/>
    <property type="molecule type" value="Genomic_DNA"/>
</dbReference>
<dbReference type="InterPro" id="IPR000722">
    <property type="entry name" value="RNA_pol_asu"/>
</dbReference>
<keyword evidence="11" id="KW-0539">Nucleus</keyword>
<dbReference type="GO" id="GO:0003677">
    <property type="term" value="F:DNA binding"/>
    <property type="evidence" value="ECO:0007669"/>
    <property type="project" value="InterPro"/>
</dbReference>
<dbReference type="FunFam" id="1.10.150.390:FF:000005">
    <property type="entry name" value="DNA-directed RNA polymerase subunit"/>
    <property type="match status" value="1"/>
</dbReference>
<keyword evidence="6 14" id="KW-0548">Nucleotidyltransferase</keyword>
<dbReference type="Pfam" id="PF04983">
    <property type="entry name" value="RNA_pol_Rpb1_3"/>
    <property type="match status" value="1"/>
</dbReference>
<feature type="compositionally biased region" description="Basic and acidic residues" evidence="15">
    <location>
        <begin position="1358"/>
        <end position="1372"/>
    </location>
</feature>
<dbReference type="EC" id="2.7.7.6" evidence="14"/>
<dbReference type="Pfam" id="PF04997">
    <property type="entry name" value="RNA_pol_Rpb1_1"/>
    <property type="match status" value="1"/>
</dbReference>
<feature type="compositionally biased region" description="Acidic residues" evidence="15">
    <location>
        <begin position="1395"/>
        <end position="1409"/>
    </location>
</feature>
<organism evidence="17 18">
    <name type="scientific">Acrodontium crateriforme</name>
    <dbReference type="NCBI Taxonomy" id="150365"/>
    <lineage>
        <taxon>Eukaryota</taxon>
        <taxon>Fungi</taxon>
        <taxon>Dikarya</taxon>
        <taxon>Ascomycota</taxon>
        <taxon>Pezizomycotina</taxon>
        <taxon>Dothideomycetes</taxon>
        <taxon>Dothideomycetidae</taxon>
        <taxon>Mycosphaerellales</taxon>
        <taxon>Teratosphaeriaceae</taxon>
        <taxon>Acrodontium</taxon>
    </lineage>
</organism>
<feature type="compositionally biased region" description="Basic and acidic residues" evidence="15">
    <location>
        <begin position="1484"/>
        <end position="1500"/>
    </location>
</feature>
<sequence>MNTSQPVSSQIGAVSFGFLPSADIRRLSAKQITSANTFDTLLNPVPGGLYSPELGQFGDNACATCGLKNPQCPGHCGHIELPVPCYHPTFMDQILKLLRATCIYCNKLKLSRVQVNRLSCKLRLAKHGLLKEMTEIDEITGSRGADVTTGNDDDDSESDNDADTKGLIKLRDRFVKTAIKNAKANGTICNKPTEASIDARREVIAEFMARITQGKKCANCSGINPSYRKDRFVKIFRKPLSEKDRLAVIQSGHKAKDPILELQKRIRAEKSRKRKRDADEGVADLSMSDEAEDEDVDMEDESELEPEIAGGTMLDDAAGDAPKRSSKSKTEGEIYLNPERVLAQLTQLFEHDQDILALVYGVEKHRTSGLGVTPDMFFVKDVLVPPNRYRPEARTGSDEIAEAQENTLYKAILNACDLLGNIQRELRGKQEKDSRYRARTYVDFEQTWTILQDSVNSLVDRDRNPIQGAAGRRNPDGIKQKLEKKEGMFRKYMMGKRVNFAARTVISPDPNIETNEIGVPPVFAVKLTYPEPVTQWNVEELQEAVRNGPHKWPGAVAIESETGQVVNLERKNAEERTALANQLLAPSSTGNTRGTRPKKVHRHLNNGDIVIMNRQPTLHKPSMMCHRARVLPGEKTLRMHYANCNTYNADFDGDEMNMHFPQNENARAEALSIADTDHQYLSATAGNPLRGLIQDHISMSVWLTNRDTFFERGDYMQLLYAALRPEHGHCASGRIETVPPAIIKPKAMWSGKQVITSVLLNITPESHEGLTMTGKSTTAPALWGSSGKDDEAIVVFKDGYLCHGILDKKQIGPSSGGFVNSVYEVYGHTSAGRLLSVLGRLLTRLESMRAFSCGVEDLIFTREGEANRRAALSGAATVGLQVAAKYVGMEDMKPTNEDRELQRRLEDVLRDDDKQKGLDQLTSGANAALSGSVTNACLPAALIKPFPKNQMQTMTVSGAKGSKVNANQISCNLGQQVLEGRRVPVMVSGKTLPCFKPFESSVRAGGYIVDRFLTGVRPQEFFFHAMAGREGLIDTAVKTSRSGYLQRCLIKGMEGLKVEYDTSVRDADGSVVQFLYGEDGLDVAKAKYLSDFKFTSENHLSLFQSLGVVDDFKKIISEEASEHTKNAEKKYRKTGDLGASEPALSLYPPASHAGSMSEKVYRSAKEYAEDNPDRLIRDKKKNIAGVGSLTKKNFQSILDMRYMKSVVEAGEAVGVVAGQSIGEPSTQMTLNTFHLAGHAAKNVTLGIPRLREIVMTAAKNLATPTMTLRLNEGMTVDDGKKFAKGISRLSLAEVLDKVTVTESSGKGISYSEAKRYDIKLEFFPKDEYMKEYAVTVDDIVSTIEHRFLPRLQAATRRELKKRGEEKSLKKATDAVPEIGKSSGTIEQERARPDADQEGGEDDSDDEGDDDATRDKAKSNKQQAGYDALEDDEENEIAQRNRRDVDDESEEDETYGGSPRPADSSSQTDDEEDDDSHKKQALKSAAKDRENRIRSDRKSSDVARFSFDDRKADSCAFTLEYDASTAKILMLHLVESAARASLIQSVPKVSAAMLDEAATEEAIKNAKVDADKAPIVATSGVNIPAMWEYQHIVHPHRLYTNSVHDMLTHYGVEAARATIVQELQAVFGGHGIAVDARHLTLIGDYMTRAGDYRAFSRMAYRANPSPFMKMSFETTVGFLRDAALTGDADDLSNPSARIVIGRLGRVGTGGFDVYLPLQAQADADVDGDVDGDVEMADTE</sequence>
<dbReference type="Gene3D" id="3.30.1490.180">
    <property type="entry name" value="RNA polymerase ii"/>
    <property type="match status" value="1"/>
</dbReference>
<feature type="compositionally biased region" description="Acidic residues" evidence="15">
    <location>
        <begin position="151"/>
        <end position="161"/>
    </location>
</feature>
<dbReference type="Pfam" id="PF05000">
    <property type="entry name" value="RNA_pol_Rpb1_4"/>
    <property type="match status" value="1"/>
</dbReference>
<dbReference type="InterPro" id="IPR006592">
    <property type="entry name" value="RNA_pol_N"/>
</dbReference>
<evidence type="ECO:0000256" key="3">
    <source>
        <dbReference type="ARBA" id="ARBA00011251"/>
    </source>
</evidence>
<dbReference type="FunFam" id="3.30.1490.180:FF:000003">
    <property type="entry name" value="DNA-directed RNA polymerase subunit"/>
    <property type="match status" value="1"/>
</dbReference>
<dbReference type="Gene3D" id="1.10.357.120">
    <property type="match status" value="1"/>
</dbReference>
<evidence type="ECO:0000256" key="9">
    <source>
        <dbReference type="ARBA" id="ARBA00022842"/>
    </source>
</evidence>
<dbReference type="Gene3D" id="1.10.274.100">
    <property type="entry name" value="RNA polymerase Rpb1, domain 3"/>
    <property type="match status" value="1"/>
</dbReference>
<keyword evidence="4 14" id="KW-0240">DNA-directed RNA polymerase</keyword>
<keyword evidence="8" id="KW-0862">Zinc</keyword>
<comment type="catalytic activity">
    <reaction evidence="12 14">
        <text>RNA(n) + a ribonucleoside 5'-triphosphate = RNA(n+1) + diphosphate</text>
        <dbReference type="Rhea" id="RHEA:21248"/>
        <dbReference type="Rhea" id="RHEA-COMP:14527"/>
        <dbReference type="Rhea" id="RHEA-COMP:17342"/>
        <dbReference type="ChEBI" id="CHEBI:33019"/>
        <dbReference type="ChEBI" id="CHEBI:61557"/>
        <dbReference type="ChEBI" id="CHEBI:140395"/>
        <dbReference type="EC" id="2.7.7.6"/>
    </reaction>
</comment>
<dbReference type="Gene3D" id="2.40.40.20">
    <property type="match status" value="1"/>
</dbReference>
<dbReference type="GO" id="GO:0006351">
    <property type="term" value="P:DNA-templated transcription"/>
    <property type="evidence" value="ECO:0007669"/>
    <property type="project" value="InterPro"/>
</dbReference>